<evidence type="ECO:0000256" key="1">
    <source>
        <dbReference type="SAM" id="MobiDB-lite"/>
    </source>
</evidence>
<gene>
    <name evidence="2" type="ORF">GCM10009547_25410</name>
</gene>
<evidence type="ECO:0000313" key="2">
    <source>
        <dbReference type="EMBL" id="GAA0621623.1"/>
    </source>
</evidence>
<evidence type="ECO:0000313" key="3">
    <source>
        <dbReference type="Proteomes" id="UP001500957"/>
    </source>
</evidence>
<comment type="caution">
    <text evidence="2">The sequence shown here is derived from an EMBL/GenBank/DDBJ whole genome shotgun (WGS) entry which is preliminary data.</text>
</comment>
<organism evidence="2 3">
    <name type="scientific">Sporichthya brevicatena</name>
    <dbReference type="NCBI Taxonomy" id="171442"/>
    <lineage>
        <taxon>Bacteria</taxon>
        <taxon>Bacillati</taxon>
        <taxon>Actinomycetota</taxon>
        <taxon>Actinomycetes</taxon>
        <taxon>Sporichthyales</taxon>
        <taxon>Sporichthyaceae</taxon>
        <taxon>Sporichthya</taxon>
    </lineage>
</organism>
<reference evidence="2 3" key="1">
    <citation type="journal article" date="2019" name="Int. J. Syst. Evol. Microbiol.">
        <title>The Global Catalogue of Microorganisms (GCM) 10K type strain sequencing project: providing services to taxonomists for standard genome sequencing and annotation.</title>
        <authorList>
            <consortium name="The Broad Institute Genomics Platform"/>
            <consortium name="The Broad Institute Genome Sequencing Center for Infectious Disease"/>
            <person name="Wu L."/>
            <person name="Ma J."/>
        </authorList>
    </citation>
    <scope>NUCLEOTIDE SEQUENCE [LARGE SCALE GENOMIC DNA]</scope>
    <source>
        <strain evidence="2 3">JCM 10671</strain>
    </source>
</reference>
<feature type="region of interest" description="Disordered" evidence="1">
    <location>
        <begin position="173"/>
        <end position="197"/>
    </location>
</feature>
<dbReference type="RefSeq" id="WP_344605250.1">
    <property type="nucleotide sequence ID" value="NZ_BAAAHE010000020.1"/>
</dbReference>
<sequence>MADELSTVADELYGLPASDFVAARNAAAKTAKAAKAKDRDLAAAITALPKPSTSAWVVNQLVRRHPDDVDALLELGDDLRSAERARDPDRIRSLSRERNLRVPALTRQAKALAEELGQPVSASVAEEVESTLTAALATEQFGAAVRSGRLTKALFWAGFGEMPALATLVAVPSPPEKPKPAAKGKGKDDAAAKAAAEADRRVEELTATVDNLTQQLDWAKKQLTAARREAKSAARLVRDLS</sequence>
<protein>
    <submittedName>
        <fullName evidence="2">Uncharacterized protein</fullName>
    </submittedName>
</protein>
<dbReference type="EMBL" id="BAAAHE010000020">
    <property type="protein sequence ID" value="GAA0621623.1"/>
    <property type="molecule type" value="Genomic_DNA"/>
</dbReference>
<keyword evidence="3" id="KW-1185">Reference proteome</keyword>
<name>A0ABN1GWX5_9ACTN</name>
<proteinExistence type="predicted"/>
<accession>A0ABN1GWX5</accession>
<dbReference type="Proteomes" id="UP001500957">
    <property type="component" value="Unassembled WGS sequence"/>
</dbReference>
<feature type="compositionally biased region" description="Basic and acidic residues" evidence="1">
    <location>
        <begin position="185"/>
        <end position="197"/>
    </location>
</feature>